<dbReference type="GeneID" id="41799579"/>
<proteinExistence type="predicted"/>
<name>A0A5A4UAA8_9AGAM</name>
<feature type="transmembrane region" description="Helical" evidence="1">
    <location>
        <begin position="7"/>
        <end position="27"/>
    </location>
</feature>
<accession>A0A5A4UAA8</accession>
<protein>
    <submittedName>
        <fullName evidence="2">Uncharacterized protein</fullName>
    </submittedName>
</protein>
<feature type="transmembrane region" description="Helical" evidence="1">
    <location>
        <begin position="85"/>
        <end position="109"/>
    </location>
</feature>
<evidence type="ECO:0000313" key="2">
    <source>
        <dbReference type="EMBL" id="BBN21304.1"/>
    </source>
</evidence>
<organism evidence="2">
    <name type="scientific">Inonotus obliquus</name>
    <dbReference type="NCBI Taxonomy" id="167356"/>
    <lineage>
        <taxon>Eukaryota</taxon>
        <taxon>Fungi</taxon>
        <taxon>Dikarya</taxon>
        <taxon>Basidiomycota</taxon>
        <taxon>Agaricomycotina</taxon>
        <taxon>Agaricomycetes</taxon>
        <taxon>Hymenochaetales</taxon>
        <taxon>Hymenochaetaceae</taxon>
        <taxon>Inonotus</taxon>
    </lineage>
</organism>
<sequence length="128" mass="14011">MKLKKIIFGLFVLVTTALFTLFIYNLLTNLDPDNLVSLTTQNNKVTIHNQISVRAVNNVASTIVNGTEDSTAIFNHEPDASTVKLIVGVSFGVAGAIAIAYLAFAFFYLPVEGIIENNIELDRLPVRN</sequence>
<keyword evidence="1" id="KW-0472">Membrane</keyword>
<dbReference type="RefSeq" id="YP_009693778.1">
    <property type="nucleotide sequence ID" value="NC_044740.1"/>
</dbReference>
<dbReference type="EMBL" id="LC497415">
    <property type="protein sequence ID" value="BBN21304.1"/>
    <property type="molecule type" value="Genomic_DNA"/>
</dbReference>
<evidence type="ECO:0000256" key="1">
    <source>
        <dbReference type="SAM" id="Phobius"/>
    </source>
</evidence>
<gene>
    <name evidence="2" type="primary">orf128</name>
</gene>
<keyword evidence="2" id="KW-0496">Mitochondrion</keyword>
<geneLocation type="mitochondrion" evidence="2"/>
<keyword evidence="1" id="KW-0812">Transmembrane</keyword>
<reference evidence="2" key="1">
    <citation type="submission" date="2019-08" db="EMBL/GenBank/DDBJ databases">
        <title>The complete mitochondrial genome sequence of the medicinal mushroom, Inonotus obliquus.</title>
        <authorList>
            <person name="Agnestisia R."/>
            <person name="Ono A."/>
            <person name="Nakamura L."/>
            <person name="Chino R."/>
            <person name="Aiso H."/>
            <person name="Nezu I."/>
            <person name="Ishiguri H."/>
            <person name="Yokota S."/>
            <person name="Suzuki T."/>
        </authorList>
    </citation>
    <scope>NUCLEOTIDE SEQUENCE</scope>
    <source>
        <strain evidence="2">NBRC113408</strain>
    </source>
</reference>
<dbReference type="AlphaFoldDB" id="A0A5A4UAA8"/>
<keyword evidence="1" id="KW-1133">Transmembrane helix</keyword>